<comment type="similarity">
    <text evidence="1">In the N-terminal section; belongs to the glycosyltransferase 20 family.</text>
</comment>
<dbReference type="Gene3D" id="3.40.50.1000">
    <property type="entry name" value="HAD superfamily/HAD-like"/>
    <property type="match status" value="1"/>
</dbReference>
<feature type="compositionally biased region" description="Pro residues" evidence="2">
    <location>
        <begin position="123"/>
        <end position="139"/>
    </location>
</feature>
<evidence type="ECO:0000256" key="2">
    <source>
        <dbReference type="SAM" id="MobiDB-lite"/>
    </source>
</evidence>
<dbReference type="InterPro" id="IPR036412">
    <property type="entry name" value="HAD-like_sf"/>
</dbReference>
<dbReference type="SUPFAM" id="SSF56784">
    <property type="entry name" value="HAD-like"/>
    <property type="match status" value="1"/>
</dbReference>
<dbReference type="CDD" id="cd03788">
    <property type="entry name" value="GT20_TPS"/>
    <property type="match status" value="1"/>
</dbReference>
<protein>
    <submittedName>
        <fullName evidence="3">Uncharacterized protein</fullName>
    </submittedName>
</protein>
<evidence type="ECO:0000256" key="1">
    <source>
        <dbReference type="ARBA" id="ARBA00005409"/>
    </source>
</evidence>
<gene>
    <name evidence="3" type="ORF">Vbra_4709</name>
</gene>
<dbReference type="Gene3D" id="3.40.50.2000">
    <property type="entry name" value="Glycogen Phosphorylase B"/>
    <property type="match status" value="2"/>
</dbReference>
<name>A0A0G4EBA1_VITBC</name>
<dbReference type="GO" id="GO:0004805">
    <property type="term" value="F:trehalose-phosphatase activity"/>
    <property type="evidence" value="ECO:0007669"/>
    <property type="project" value="TreeGrafter"/>
</dbReference>
<dbReference type="GO" id="GO:0005829">
    <property type="term" value="C:cytosol"/>
    <property type="evidence" value="ECO:0007669"/>
    <property type="project" value="TreeGrafter"/>
</dbReference>
<dbReference type="OMA" id="WINGMNT"/>
<dbReference type="EMBL" id="CDMY01000086">
    <property type="protein sequence ID" value="CEL92544.1"/>
    <property type="molecule type" value="Genomic_DNA"/>
</dbReference>
<feature type="region of interest" description="Disordered" evidence="2">
    <location>
        <begin position="178"/>
        <end position="206"/>
    </location>
</feature>
<dbReference type="VEuPathDB" id="CryptoDB:Vbra_4709"/>
<dbReference type="Proteomes" id="UP000041254">
    <property type="component" value="Unassembled WGS sequence"/>
</dbReference>
<accession>A0A0G4EBA1</accession>
<dbReference type="PhylomeDB" id="A0A0G4EBA1"/>
<dbReference type="Gene3D" id="3.30.70.1020">
    <property type="entry name" value="Trehalose-6-phosphate phosphatase related protein, domain 2"/>
    <property type="match status" value="1"/>
</dbReference>
<dbReference type="GO" id="GO:0005992">
    <property type="term" value="P:trehalose biosynthetic process"/>
    <property type="evidence" value="ECO:0007669"/>
    <property type="project" value="InterPro"/>
</dbReference>
<dbReference type="PANTHER" id="PTHR10788:SF106">
    <property type="entry name" value="BCDNA.GH08860"/>
    <property type="match status" value="1"/>
</dbReference>
<dbReference type="InParanoid" id="A0A0G4EBA1"/>
<dbReference type="InterPro" id="IPR001830">
    <property type="entry name" value="Glyco_trans_20"/>
</dbReference>
<dbReference type="STRING" id="1169540.A0A0G4EBA1"/>
<sequence>MRAWLQSEIDEFVKRRHQHGTFQTALRKKQLHQIEKTRRLPKVIVVVRRLPFYIQYDAETQQFSHFTGDFRIDVSKCLPKEAIMPLSQSDEVIPTNDAVVDTAAGGAGGNPSQQDMTRDIAAPLPPTPATAEACPPPQAPADGGASSRAGTPLEKVTVGSPGIEIADPELRDRLKRYLKGGTHGKKATDTGGGGGETQDNSHWDIEGTADPSLNCVPVFLDDETMDDAYCQSILSPLFHYRTPPIGTGYEVGVEEWSAYARVNSIFCDMVRSVYEEGDIILVFDYHLMLLPKLLREHLPHAHIGFYLSTVFPSSEMYRILPQREELLRGVLAANLVGFHSFQYKRHFLTACTRVLGVECKAEGIEACPEAGGCGSRVVTVPRGINPDPWLSEMNKEATLFQIQELSSKFQGRKVLLGIDTLDYIKGIPHKMMAFYKFLHNYPEWAANCIYLQESAGDEEITIDKADRQEILYQVYQVAGAINAQFGSFDAVPVHFLHQRFTFQELVPVYALADVGLITSLRESLSFTAYEFILCQQSTNRGVLILSEFSGSAQSLGAAAICVNPWDTNGFAAAIHDAVIMNDEEKSKRHEYAYNYVMKHTAHRWGERLLDEFKEAISEMEMSSLHIPPLLSHDEVLRAFFHPAIKQRIIVLGFRGTLFPSKLGGGDVYAAEIFGHVRLSALNQQSLSVLAQDPRNVIIIASSSCRSIMDKALGTLKDRVWMMAENGHCVKAIGDSWKWEKDDLDLSWKEAVKDILKYFVQRTPGSVTYETETSVSWVYQNTQRDHGAIQARDLLIHLWAGPLVASGADVVVGTQSVEVRHGEVSKASALDKILATIIPSESSVLPSERLFLCIGNFLMRDEDVFTTIHKYASGLETPASEGPKSTTASSHFCATVGRKNSRAQYHAFDAQDVGFLLAKLSHRQAAADNKGARH</sequence>
<dbReference type="OrthoDB" id="447564at2759"/>
<dbReference type="SUPFAM" id="SSF53756">
    <property type="entry name" value="UDP-Glycosyltransferase/glycogen phosphorylase"/>
    <property type="match status" value="1"/>
</dbReference>
<proteinExistence type="inferred from homology"/>
<dbReference type="PANTHER" id="PTHR10788">
    <property type="entry name" value="TREHALOSE-6-PHOSPHATE SYNTHASE"/>
    <property type="match status" value="1"/>
</dbReference>
<organism evidence="3 4">
    <name type="scientific">Vitrella brassicaformis (strain CCMP3155)</name>
    <dbReference type="NCBI Taxonomy" id="1169540"/>
    <lineage>
        <taxon>Eukaryota</taxon>
        <taxon>Sar</taxon>
        <taxon>Alveolata</taxon>
        <taxon>Colpodellida</taxon>
        <taxon>Vitrellaceae</taxon>
        <taxon>Vitrella</taxon>
    </lineage>
</organism>
<dbReference type="InterPro" id="IPR003337">
    <property type="entry name" value="Trehalose_PPase"/>
</dbReference>
<dbReference type="Pfam" id="PF00982">
    <property type="entry name" value="Glyco_transf_20"/>
    <property type="match status" value="1"/>
</dbReference>
<evidence type="ECO:0000313" key="4">
    <source>
        <dbReference type="Proteomes" id="UP000041254"/>
    </source>
</evidence>
<evidence type="ECO:0000313" key="3">
    <source>
        <dbReference type="EMBL" id="CEL92544.1"/>
    </source>
</evidence>
<keyword evidence="4" id="KW-1185">Reference proteome</keyword>
<dbReference type="GO" id="GO:0003825">
    <property type="term" value="F:alpha,alpha-trehalose-phosphate synthase (UDP-forming) activity"/>
    <property type="evidence" value="ECO:0007669"/>
    <property type="project" value="TreeGrafter"/>
</dbReference>
<dbReference type="Pfam" id="PF02358">
    <property type="entry name" value="Trehalose_PPase"/>
    <property type="match status" value="1"/>
</dbReference>
<dbReference type="AlphaFoldDB" id="A0A0G4EBA1"/>
<reference evidence="3 4" key="1">
    <citation type="submission" date="2014-11" db="EMBL/GenBank/DDBJ databases">
        <authorList>
            <person name="Zhu J."/>
            <person name="Qi W."/>
            <person name="Song R."/>
        </authorList>
    </citation>
    <scope>NUCLEOTIDE SEQUENCE [LARGE SCALE GENOMIC DNA]</scope>
</reference>
<feature type="region of interest" description="Disordered" evidence="2">
    <location>
        <begin position="102"/>
        <end position="166"/>
    </location>
</feature>
<dbReference type="InterPro" id="IPR023214">
    <property type="entry name" value="HAD_sf"/>
</dbReference>